<proteinExistence type="predicted"/>
<comment type="caution">
    <text evidence="2">The sequence shown here is derived from an EMBL/GenBank/DDBJ whole genome shotgun (WGS) entry which is preliminary data.</text>
</comment>
<dbReference type="PANTHER" id="PTHR37162:SF11">
    <property type="match status" value="1"/>
</dbReference>
<evidence type="ECO:0000256" key="1">
    <source>
        <dbReference type="SAM" id="MobiDB-lite"/>
    </source>
</evidence>
<protein>
    <submittedName>
        <fullName evidence="2">Uncharacterized protein</fullName>
    </submittedName>
</protein>
<gene>
    <name evidence="2" type="ORF">AAFF_G00147730</name>
</gene>
<evidence type="ECO:0000313" key="2">
    <source>
        <dbReference type="EMBL" id="KAJ8387982.1"/>
    </source>
</evidence>
<organism evidence="2 3">
    <name type="scientific">Aldrovandia affinis</name>
    <dbReference type="NCBI Taxonomy" id="143900"/>
    <lineage>
        <taxon>Eukaryota</taxon>
        <taxon>Metazoa</taxon>
        <taxon>Chordata</taxon>
        <taxon>Craniata</taxon>
        <taxon>Vertebrata</taxon>
        <taxon>Euteleostomi</taxon>
        <taxon>Actinopterygii</taxon>
        <taxon>Neopterygii</taxon>
        <taxon>Teleostei</taxon>
        <taxon>Notacanthiformes</taxon>
        <taxon>Halosauridae</taxon>
        <taxon>Aldrovandia</taxon>
    </lineage>
</organism>
<name>A0AAD7RPX3_9TELE</name>
<keyword evidence="3" id="KW-1185">Reference proteome</keyword>
<dbReference type="AlphaFoldDB" id="A0AAD7RPX3"/>
<feature type="region of interest" description="Disordered" evidence="1">
    <location>
        <begin position="72"/>
        <end position="111"/>
    </location>
</feature>
<feature type="compositionally biased region" description="Low complexity" evidence="1">
    <location>
        <begin position="91"/>
        <end position="100"/>
    </location>
</feature>
<sequence length="329" mass="35987">MGKCRFNELWVEKSAFRSWLKAVDGNPHEARCTLCKTNIKLGTLGVKSLESHAKSSKHETQIRGLQQTRQLSSMLPPSGDAVPAAPPPASQLPATAAQSPGTSNRPPATQGRIDLALGSTPTLVAEVMWTLETVVKHQSYNSNEGIGKLFAHMFPDSDIVKTFACGGDKTAYITKFGLAEYIKRDLVAKVNNGPFVVMFDESLNKATKTKQLDIHVRFWDEGKVQSRYLGSQFMGHATAQDLLANVKVMLYWSSSVLSCPLRGEVRSSTLSNPCEREWMSSCVMSSASPTLTSGLFARSCSSCPRQMAELISKSNILRKGSKKKLASLR</sequence>
<accession>A0AAD7RPX3</accession>
<evidence type="ECO:0000313" key="3">
    <source>
        <dbReference type="Proteomes" id="UP001221898"/>
    </source>
</evidence>
<dbReference type="EMBL" id="JAINUG010000202">
    <property type="protein sequence ID" value="KAJ8387982.1"/>
    <property type="molecule type" value="Genomic_DNA"/>
</dbReference>
<reference evidence="2" key="1">
    <citation type="journal article" date="2023" name="Science">
        <title>Genome structures resolve the early diversification of teleost fishes.</title>
        <authorList>
            <person name="Parey E."/>
            <person name="Louis A."/>
            <person name="Montfort J."/>
            <person name="Bouchez O."/>
            <person name="Roques C."/>
            <person name="Iampietro C."/>
            <person name="Lluch J."/>
            <person name="Castinel A."/>
            <person name="Donnadieu C."/>
            <person name="Desvignes T."/>
            <person name="Floi Bucao C."/>
            <person name="Jouanno E."/>
            <person name="Wen M."/>
            <person name="Mejri S."/>
            <person name="Dirks R."/>
            <person name="Jansen H."/>
            <person name="Henkel C."/>
            <person name="Chen W.J."/>
            <person name="Zahm M."/>
            <person name="Cabau C."/>
            <person name="Klopp C."/>
            <person name="Thompson A.W."/>
            <person name="Robinson-Rechavi M."/>
            <person name="Braasch I."/>
            <person name="Lecointre G."/>
            <person name="Bobe J."/>
            <person name="Postlethwait J.H."/>
            <person name="Berthelot C."/>
            <person name="Roest Crollius H."/>
            <person name="Guiguen Y."/>
        </authorList>
    </citation>
    <scope>NUCLEOTIDE SEQUENCE</scope>
    <source>
        <strain evidence="2">NC1722</strain>
    </source>
</reference>
<dbReference type="PANTHER" id="PTHR37162">
    <property type="entry name" value="HAT FAMILY DIMERISATION DOMAINCONTAINING PROTEIN-RELATED"/>
    <property type="match status" value="1"/>
</dbReference>
<dbReference type="Proteomes" id="UP001221898">
    <property type="component" value="Unassembled WGS sequence"/>
</dbReference>